<organism evidence="2 3">
    <name type="scientific">Stylosanthes scabra</name>
    <dbReference type="NCBI Taxonomy" id="79078"/>
    <lineage>
        <taxon>Eukaryota</taxon>
        <taxon>Viridiplantae</taxon>
        <taxon>Streptophyta</taxon>
        <taxon>Embryophyta</taxon>
        <taxon>Tracheophyta</taxon>
        <taxon>Spermatophyta</taxon>
        <taxon>Magnoliopsida</taxon>
        <taxon>eudicotyledons</taxon>
        <taxon>Gunneridae</taxon>
        <taxon>Pentapetalae</taxon>
        <taxon>rosids</taxon>
        <taxon>fabids</taxon>
        <taxon>Fabales</taxon>
        <taxon>Fabaceae</taxon>
        <taxon>Papilionoideae</taxon>
        <taxon>50 kb inversion clade</taxon>
        <taxon>dalbergioids sensu lato</taxon>
        <taxon>Dalbergieae</taxon>
        <taxon>Pterocarpus clade</taxon>
        <taxon>Stylosanthes</taxon>
    </lineage>
</organism>
<evidence type="ECO:0000313" key="3">
    <source>
        <dbReference type="Proteomes" id="UP001341840"/>
    </source>
</evidence>
<feature type="region of interest" description="Disordered" evidence="1">
    <location>
        <begin position="1"/>
        <end position="24"/>
    </location>
</feature>
<name>A0ABU6YP00_9FABA</name>
<evidence type="ECO:0000313" key="2">
    <source>
        <dbReference type="EMBL" id="MED6211650.1"/>
    </source>
</evidence>
<dbReference type="Proteomes" id="UP001341840">
    <property type="component" value="Unassembled WGS sequence"/>
</dbReference>
<feature type="non-terminal residue" evidence="2">
    <location>
        <position position="108"/>
    </location>
</feature>
<protein>
    <submittedName>
        <fullName evidence="2">Uncharacterized protein</fullName>
    </submittedName>
</protein>
<proteinExistence type="predicted"/>
<keyword evidence="3" id="KW-1185">Reference proteome</keyword>
<accession>A0ABU6YP00</accession>
<dbReference type="EMBL" id="JASCZI010242632">
    <property type="protein sequence ID" value="MED6211650.1"/>
    <property type="molecule type" value="Genomic_DNA"/>
</dbReference>
<reference evidence="2 3" key="1">
    <citation type="journal article" date="2023" name="Plants (Basel)">
        <title>Bridging the Gap: Combining Genomics and Transcriptomics Approaches to Understand Stylosanthes scabra, an Orphan Legume from the Brazilian Caatinga.</title>
        <authorList>
            <person name="Ferreira-Neto J.R.C."/>
            <person name="da Silva M.D."/>
            <person name="Binneck E."/>
            <person name="de Melo N.F."/>
            <person name="da Silva R.H."/>
            <person name="de Melo A.L.T.M."/>
            <person name="Pandolfi V."/>
            <person name="Bustamante F.O."/>
            <person name="Brasileiro-Vidal A.C."/>
            <person name="Benko-Iseppon A.M."/>
        </authorList>
    </citation>
    <scope>NUCLEOTIDE SEQUENCE [LARGE SCALE GENOMIC DNA]</scope>
    <source>
        <tissue evidence="2">Leaves</tissue>
    </source>
</reference>
<comment type="caution">
    <text evidence="2">The sequence shown here is derived from an EMBL/GenBank/DDBJ whole genome shotgun (WGS) entry which is preliminary data.</text>
</comment>
<gene>
    <name evidence="2" type="ORF">PIB30_075811</name>
</gene>
<sequence length="108" mass="11588">MATEETSTVGEKLSDGEKARRSPPPLLHRVLLSPLYFDLCLSPRLSFSTMASATTNLAGAVPSFLPFSSPSSLRIPSMTTKASMGRCFLLPSLPSRCRRISSGTKGAR</sequence>
<evidence type="ECO:0000256" key="1">
    <source>
        <dbReference type="SAM" id="MobiDB-lite"/>
    </source>
</evidence>